<reference evidence="4" key="2">
    <citation type="submission" date="2025-08" db="UniProtKB">
        <authorList>
            <consortium name="Ensembl"/>
        </authorList>
    </citation>
    <scope>IDENTIFICATION</scope>
</reference>
<dbReference type="Ensembl" id="ENSPNAT00000047054.1">
    <property type="protein sequence ID" value="ENSPNAP00000038620.1"/>
    <property type="gene ID" value="ENSPNAG00000036861.1"/>
</dbReference>
<dbReference type="GO" id="GO:0002376">
    <property type="term" value="P:immune system process"/>
    <property type="evidence" value="ECO:0007669"/>
    <property type="project" value="UniProtKB-KW"/>
</dbReference>
<dbReference type="AlphaFoldDB" id="A0AAR2IHA7"/>
<dbReference type="SUPFAM" id="SSF48726">
    <property type="entry name" value="Immunoglobulin"/>
    <property type="match status" value="1"/>
</dbReference>
<dbReference type="InterPro" id="IPR003599">
    <property type="entry name" value="Ig_sub"/>
</dbReference>
<protein>
    <recommendedName>
        <fullName evidence="3">Ig-like domain-containing protein</fullName>
    </recommendedName>
</protein>
<dbReference type="PROSITE" id="PS50835">
    <property type="entry name" value="IG_LIKE"/>
    <property type="match status" value="1"/>
</dbReference>
<dbReference type="GeneTree" id="ENSGT01130000278802"/>
<dbReference type="InterPro" id="IPR050413">
    <property type="entry name" value="TCR_beta_variable"/>
</dbReference>
<dbReference type="SMART" id="SM00406">
    <property type="entry name" value="IGv"/>
    <property type="match status" value="1"/>
</dbReference>
<sequence>MLFFPNTVSAANNEVSQIPAELFRKSGESADLQCSHSISGYTTILWYKQARNGELQFMGYLTVTSPQSEPEFSKKVKFSGRGDTNGTLTINTLTSNDSAVYFCAAFTHLIKFEL</sequence>
<proteinExistence type="predicted"/>
<evidence type="ECO:0000256" key="1">
    <source>
        <dbReference type="ARBA" id="ARBA00022729"/>
    </source>
</evidence>
<keyword evidence="2" id="KW-0391">Immunity</keyword>
<dbReference type="PANTHER" id="PTHR23268">
    <property type="entry name" value="T-CELL RECEPTOR BETA CHAIN"/>
    <property type="match status" value="1"/>
</dbReference>
<keyword evidence="5" id="KW-1185">Reference proteome</keyword>
<dbReference type="InterPro" id="IPR036179">
    <property type="entry name" value="Ig-like_dom_sf"/>
</dbReference>
<evidence type="ECO:0000259" key="3">
    <source>
        <dbReference type="PROSITE" id="PS50835"/>
    </source>
</evidence>
<feature type="domain" description="Ig-like" evidence="3">
    <location>
        <begin position="5"/>
        <end position="105"/>
    </location>
</feature>
<dbReference type="InterPro" id="IPR007110">
    <property type="entry name" value="Ig-like_dom"/>
</dbReference>
<evidence type="ECO:0000313" key="4">
    <source>
        <dbReference type="Ensembl" id="ENSPNAP00000038620.1"/>
    </source>
</evidence>
<keyword evidence="1" id="KW-0732">Signal</keyword>
<dbReference type="SMART" id="SM00409">
    <property type="entry name" value="IG"/>
    <property type="match status" value="1"/>
</dbReference>
<name>A0AAR2IHA7_PYGNA</name>
<dbReference type="PANTHER" id="PTHR23268:SF102">
    <property type="entry name" value="IMMUNOGLOBULIN V-SET DOMAIN-CONTAINING PROTEIN"/>
    <property type="match status" value="1"/>
</dbReference>
<accession>A0AAR2IHA7</accession>
<dbReference type="GO" id="GO:0007166">
    <property type="term" value="P:cell surface receptor signaling pathway"/>
    <property type="evidence" value="ECO:0007669"/>
    <property type="project" value="TreeGrafter"/>
</dbReference>
<evidence type="ECO:0000256" key="2">
    <source>
        <dbReference type="ARBA" id="ARBA00022859"/>
    </source>
</evidence>
<reference evidence="4 5" key="1">
    <citation type="submission" date="2020-10" db="EMBL/GenBank/DDBJ databases">
        <title>Pygocentrus nattereri (red-bellied piranha) genome, fPygNat1, primary haplotype.</title>
        <authorList>
            <person name="Myers G."/>
            <person name="Meyer A."/>
            <person name="Karagic N."/>
            <person name="Pippel M."/>
            <person name="Winkler S."/>
            <person name="Tracey A."/>
            <person name="Wood J."/>
            <person name="Formenti G."/>
            <person name="Howe K."/>
            <person name="Fedrigo O."/>
            <person name="Jarvis E.D."/>
        </authorList>
    </citation>
    <scope>NUCLEOTIDE SEQUENCE [LARGE SCALE GENOMIC DNA]</scope>
</reference>
<dbReference type="GO" id="GO:0005886">
    <property type="term" value="C:plasma membrane"/>
    <property type="evidence" value="ECO:0007669"/>
    <property type="project" value="TreeGrafter"/>
</dbReference>
<reference evidence="4" key="3">
    <citation type="submission" date="2025-09" db="UniProtKB">
        <authorList>
            <consortium name="Ensembl"/>
        </authorList>
    </citation>
    <scope>IDENTIFICATION</scope>
</reference>
<dbReference type="Proteomes" id="UP001501920">
    <property type="component" value="Chromosome 10"/>
</dbReference>
<dbReference type="InterPro" id="IPR013783">
    <property type="entry name" value="Ig-like_fold"/>
</dbReference>
<evidence type="ECO:0000313" key="5">
    <source>
        <dbReference type="Proteomes" id="UP001501920"/>
    </source>
</evidence>
<dbReference type="Gene3D" id="2.60.40.10">
    <property type="entry name" value="Immunoglobulins"/>
    <property type="match status" value="1"/>
</dbReference>
<dbReference type="InterPro" id="IPR013106">
    <property type="entry name" value="Ig_V-set"/>
</dbReference>
<organism evidence="4 5">
    <name type="scientific">Pygocentrus nattereri</name>
    <name type="common">Red-bellied piranha</name>
    <dbReference type="NCBI Taxonomy" id="42514"/>
    <lineage>
        <taxon>Eukaryota</taxon>
        <taxon>Metazoa</taxon>
        <taxon>Chordata</taxon>
        <taxon>Craniata</taxon>
        <taxon>Vertebrata</taxon>
        <taxon>Euteleostomi</taxon>
        <taxon>Actinopterygii</taxon>
        <taxon>Neopterygii</taxon>
        <taxon>Teleostei</taxon>
        <taxon>Ostariophysi</taxon>
        <taxon>Characiformes</taxon>
        <taxon>Characoidei</taxon>
        <taxon>Pygocentrus</taxon>
    </lineage>
</organism>
<dbReference type="Pfam" id="PF07686">
    <property type="entry name" value="V-set"/>
    <property type="match status" value="1"/>
</dbReference>